<dbReference type="InterPro" id="IPR000160">
    <property type="entry name" value="GGDEF_dom"/>
</dbReference>
<dbReference type="eggNOG" id="COG2199">
    <property type="taxonomic scope" value="Bacteria"/>
</dbReference>
<dbReference type="Gene3D" id="3.30.70.270">
    <property type="match status" value="1"/>
</dbReference>
<dbReference type="InterPro" id="IPR028082">
    <property type="entry name" value="Peripla_BP_I"/>
</dbReference>
<organism evidence="5 6">
    <name type="scientific">Ruminococcus flavefaciens 007c</name>
    <dbReference type="NCBI Taxonomy" id="1341157"/>
    <lineage>
        <taxon>Bacteria</taxon>
        <taxon>Bacillati</taxon>
        <taxon>Bacillota</taxon>
        <taxon>Clostridia</taxon>
        <taxon>Eubacteriales</taxon>
        <taxon>Oscillospiraceae</taxon>
        <taxon>Ruminococcus</taxon>
    </lineage>
</organism>
<keyword evidence="3" id="KW-0804">Transcription</keyword>
<reference evidence="5 6" key="1">
    <citation type="journal article" date="2014" name="PLoS ONE">
        <title>Rumen cellulosomics: divergent fiber-degrading strategies revealed by comparative genome-wide analysis of six ruminococcal strains.</title>
        <authorList>
            <person name="Dassa B."/>
            <person name="Borovok I."/>
            <person name="Ruimy-Israeli V."/>
            <person name="Lamed R."/>
            <person name="Flint H.J."/>
            <person name="Duncan S.H."/>
            <person name="Henrissat B."/>
            <person name="Coutinho P."/>
            <person name="Morrison M."/>
            <person name="Mosoni P."/>
            <person name="Yeoman C.J."/>
            <person name="White B.A."/>
            <person name="Bayer E.A."/>
        </authorList>
    </citation>
    <scope>NUCLEOTIDE SEQUENCE [LARGE SCALE GENOMIC DNA]</scope>
    <source>
        <strain evidence="5 6">007c</strain>
    </source>
</reference>
<keyword evidence="1" id="KW-0805">Transcription regulation</keyword>
<dbReference type="GO" id="GO:0000976">
    <property type="term" value="F:transcription cis-regulatory region binding"/>
    <property type="evidence" value="ECO:0007669"/>
    <property type="project" value="TreeGrafter"/>
</dbReference>
<name>W7UVN8_RUMFL</name>
<feature type="domain" description="GGDEF" evidence="4">
    <location>
        <begin position="506"/>
        <end position="639"/>
    </location>
</feature>
<dbReference type="Proteomes" id="UP000019365">
    <property type="component" value="Unassembled WGS sequence"/>
</dbReference>
<evidence type="ECO:0000313" key="5">
    <source>
        <dbReference type="EMBL" id="EWM55229.1"/>
    </source>
</evidence>
<evidence type="ECO:0000256" key="3">
    <source>
        <dbReference type="ARBA" id="ARBA00023163"/>
    </source>
</evidence>
<sequence length="639" mass="71944">MDRIYEIAVIVAGIDEEYQNSIIDGITSCAKKHMVNVSCFCAFGGVLSSRKYDIGEYNIYSLINYDKFDGVILMSNTISDPVEKEKIINKTKNSGLPVTVLDFGECPEFYNISIDNFNAMKKLVDHIITVHSSKVINYISGPLVNPEAADRYNAFLEVMTEHSVTVDPDRIYFGEFRAIDGSNAVEEFISSGKERPDAIICANDAMALAAVEKLSSFGYKVPDDIIVTGFDNTYNARHHFPSLTTISRPLEDAGYKACEVLIDLINGNKPEKNTVFDAVPVFSESCGCAAEEIIDINKYRSDMYKTVNICKTDISLINRITTELAENETSDSNIRTIAKFINEIKCDRFAICLCHNWNKIFTGAESGISEETFQTHGYTEKMSAPLILEKGLNTPVKTFSSADMQPAPLSGGGNISYFLPLHFRERCLGYYIFTNTKFPTKSLLCHTLILNISNSIENISKLLHLNSMIVELNRLYVIDPLCGIYNRNGFIRAADELFRSCQERQQKLLISFIDMDGLKNINDNYGHKEGDFSLQRLASVINECCRENKICARFGGDEFIIIGSDACEEDISTIENEFSIKLSNINSIIKKPYTIEASIGTIVTEVDREKTLFNLITQADELMYEKKKRKRTSHYLRHD</sequence>
<evidence type="ECO:0000256" key="2">
    <source>
        <dbReference type="ARBA" id="ARBA00023125"/>
    </source>
</evidence>
<dbReference type="PROSITE" id="PS50887">
    <property type="entry name" value="GGDEF"/>
    <property type="match status" value="1"/>
</dbReference>
<dbReference type="EMBL" id="ATAX01000003">
    <property type="protein sequence ID" value="EWM55229.1"/>
    <property type="molecule type" value="Genomic_DNA"/>
</dbReference>
<dbReference type="CDD" id="cd06267">
    <property type="entry name" value="PBP1_LacI_sugar_binding-like"/>
    <property type="match status" value="1"/>
</dbReference>
<evidence type="ECO:0000259" key="4">
    <source>
        <dbReference type="PROSITE" id="PS50887"/>
    </source>
</evidence>
<dbReference type="PANTHER" id="PTHR30146:SF24">
    <property type="entry name" value="XYLOSE OPERON REGULATORY PROTEIN"/>
    <property type="match status" value="1"/>
</dbReference>
<dbReference type="SUPFAM" id="SSF53822">
    <property type="entry name" value="Periplasmic binding protein-like I"/>
    <property type="match status" value="1"/>
</dbReference>
<keyword evidence="2" id="KW-0238">DNA-binding</keyword>
<dbReference type="CDD" id="cd01949">
    <property type="entry name" value="GGDEF"/>
    <property type="match status" value="1"/>
</dbReference>
<dbReference type="InterPro" id="IPR046335">
    <property type="entry name" value="LacI/GalR-like_sensor"/>
</dbReference>
<keyword evidence="6" id="KW-1185">Reference proteome</keyword>
<dbReference type="NCBIfam" id="TIGR00254">
    <property type="entry name" value="GGDEF"/>
    <property type="match status" value="1"/>
</dbReference>
<dbReference type="PANTHER" id="PTHR30146">
    <property type="entry name" value="LACI-RELATED TRANSCRIPTIONAL REPRESSOR"/>
    <property type="match status" value="1"/>
</dbReference>
<dbReference type="SUPFAM" id="SSF55073">
    <property type="entry name" value="Nucleotide cyclase"/>
    <property type="match status" value="1"/>
</dbReference>
<dbReference type="Pfam" id="PF00990">
    <property type="entry name" value="GGDEF"/>
    <property type="match status" value="1"/>
</dbReference>
<dbReference type="RefSeq" id="WP_037296361.1">
    <property type="nucleotide sequence ID" value="NZ_ATAX01000003.1"/>
</dbReference>
<dbReference type="PATRIC" id="fig|1341157.4.peg.42"/>
<gene>
    <name evidence="5" type="ORF">RF007C_04545</name>
</gene>
<dbReference type="AlphaFoldDB" id="W7UVN8"/>
<dbReference type="OrthoDB" id="56125at2"/>
<accession>W7UVN8</accession>
<dbReference type="Gene3D" id="3.40.50.2300">
    <property type="match status" value="2"/>
</dbReference>
<comment type="caution">
    <text evidence="5">The sequence shown here is derived from an EMBL/GenBank/DDBJ whole genome shotgun (WGS) entry which is preliminary data.</text>
</comment>
<proteinExistence type="predicted"/>
<protein>
    <recommendedName>
        <fullName evidence="4">GGDEF domain-containing protein</fullName>
    </recommendedName>
</protein>
<dbReference type="eggNOG" id="COG1609">
    <property type="taxonomic scope" value="Bacteria"/>
</dbReference>
<dbReference type="InterPro" id="IPR043128">
    <property type="entry name" value="Rev_trsase/Diguanyl_cyclase"/>
</dbReference>
<dbReference type="SMART" id="SM00267">
    <property type="entry name" value="GGDEF"/>
    <property type="match status" value="1"/>
</dbReference>
<evidence type="ECO:0000313" key="6">
    <source>
        <dbReference type="Proteomes" id="UP000019365"/>
    </source>
</evidence>
<evidence type="ECO:0000256" key="1">
    <source>
        <dbReference type="ARBA" id="ARBA00023015"/>
    </source>
</evidence>
<dbReference type="InterPro" id="IPR029787">
    <property type="entry name" value="Nucleotide_cyclase"/>
</dbReference>
<dbReference type="GO" id="GO:0003700">
    <property type="term" value="F:DNA-binding transcription factor activity"/>
    <property type="evidence" value="ECO:0007669"/>
    <property type="project" value="TreeGrafter"/>
</dbReference>
<dbReference type="Pfam" id="PF13377">
    <property type="entry name" value="Peripla_BP_3"/>
    <property type="match status" value="1"/>
</dbReference>